<keyword evidence="1" id="KW-0472">Membrane</keyword>
<dbReference type="EMBL" id="BARV01036088">
    <property type="protein sequence ID" value="GAI50342.1"/>
    <property type="molecule type" value="Genomic_DNA"/>
</dbReference>
<sequence length="46" mass="4967">MACLYCSQGAKFASIRNTFMLKDKKFLYAIATLVGTIVGVGMFGIS</sequence>
<keyword evidence="1" id="KW-1133">Transmembrane helix</keyword>
<gene>
    <name evidence="2" type="ORF">S06H3_56140</name>
</gene>
<organism evidence="2">
    <name type="scientific">marine sediment metagenome</name>
    <dbReference type="NCBI Taxonomy" id="412755"/>
    <lineage>
        <taxon>unclassified sequences</taxon>
        <taxon>metagenomes</taxon>
        <taxon>ecological metagenomes</taxon>
    </lineage>
</organism>
<comment type="caution">
    <text evidence="2">The sequence shown here is derived from an EMBL/GenBank/DDBJ whole genome shotgun (WGS) entry which is preliminary data.</text>
</comment>
<reference evidence="2" key="1">
    <citation type="journal article" date="2014" name="Front. Microbiol.">
        <title>High frequency of phylogenetically diverse reductive dehalogenase-homologous genes in deep subseafloor sedimentary metagenomes.</title>
        <authorList>
            <person name="Kawai M."/>
            <person name="Futagami T."/>
            <person name="Toyoda A."/>
            <person name="Takaki Y."/>
            <person name="Nishi S."/>
            <person name="Hori S."/>
            <person name="Arai W."/>
            <person name="Tsubouchi T."/>
            <person name="Morono Y."/>
            <person name="Uchiyama I."/>
            <person name="Ito T."/>
            <person name="Fujiyama A."/>
            <person name="Inagaki F."/>
            <person name="Takami H."/>
        </authorList>
    </citation>
    <scope>NUCLEOTIDE SEQUENCE</scope>
    <source>
        <strain evidence="2">Expedition CK06-06</strain>
    </source>
</reference>
<proteinExistence type="predicted"/>
<evidence type="ECO:0000256" key="1">
    <source>
        <dbReference type="SAM" id="Phobius"/>
    </source>
</evidence>
<evidence type="ECO:0000313" key="2">
    <source>
        <dbReference type="EMBL" id="GAI50342.1"/>
    </source>
</evidence>
<dbReference type="AlphaFoldDB" id="X1P1Z8"/>
<name>X1P1Z8_9ZZZZ</name>
<feature type="transmembrane region" description="Helical" evidence="1">
    <location>
        <begin position="26"/>
        <end position="45"/>
    </location>
</feature>
<protein>
    <submittedName>
        <fullName evidence="2">Uncharacterized protein</fullName>
    </submittedName>
</protein>
<feature type="non-terminal residue" evidence="2">
    <location>
        <position position="46"/>
    </location>
</feature>
<accession>X1P1Z8</accession>
<keyword evidence="1" id="KW-0812">Transmembrane</keyword>